<organism evidence="3 4">
    <name type="scientific">Geodermatophilus sabuli</name>
    <dbReference type="NCBI Taxonomy" id="1564158"/>
    <lineage>
        <taxon>Bacteria</taxon>
        <taxon>Bacillati</taxon>
        <taxon>Actinomycetota</taxon>
        <taxon>Actinomycetes</taxon>
        <taxon>Geodermatophilales</taxon>
        <taxon>Geodermatophilaceae</taxon>
        <taxon>Geodermatophilus</taxon>
    </lineage>
</organism>
<evidence type="ECO:0000313" key="3">
    <source>
        <dbReference type="EMBL" id="NEK56416.1"/>
    </source>
</evidence>
<dbReference type="Gene3D" id="3.40.50.1820">
    <property type="entry name" value="alpha/beta hydrolase"/>
    <property type="match status" value="1"/>
</dbReference>
<dbReference type="PANTHER" id="PTHR48081">
    <property type="entry name" value="AB HYDROLASE SUPERFAMILY PROTEIN C4A8.06C"/>
    <property type="match status" value="1"/>
</dbReference>
<dbReference type="GO" id="GO:0016787">
    <property type="term" value="F:hydrolase activity"/>
    <property type="evidence" value="ECO:0007669"/>
    <property type="project" value="UniProtKB-KW"/>
</dbReference>
<dbReference type="EMBL" id="JAAGWF010000002">
    <property type="protein sequence ID" value="NEK56416.1"/>
    <property type="molecule type" value="Genomic_DNA"/>
</dbReference>
<evidence type="ECO:0000313" key="4">
    <source>
        <dbReference type="Proteomes" id="UP000470246"/>
    </source>
</evidence>
<dbReference type="Pfam" id="PF20434">
    <property type="entry name" value="BD-FAE"/>
    <property type="match status" value="1"/>
</dbReference>
<sequence length="287" mass="29641">MRPDPPDPAAPSADPQAAVTITRDLPYAERDGVPLQLDLYVPRTVGPPPVCVYLHGGGWLRGSRSDRATERLLPVAATGVAVAAVSYRLSGQAVFPAQLEDVRSAVRWLRASGAGHGVDARRVGVWGASAGGHLAALAGLCPDPRDGEAGDSSVQGVVTFFPTTDLLARGTDTPEGPPPPFISGPPLVPSFEARLLGLERAADDPERARAASPLTHVRAGAPPFLLLHGDADGLVPSSHSRRLAQALRAAGVPTTFLLLGGANHEDPAFDTPATLGAVSGFLRAALT</sequence>
<feature type="domain" description="BD-FAE-like" evidence="2">
    <location>
        <begin position="37"/>
        <end position="247"/>
    </location>
</feature>
<name>A0A7K3VUU4_9ACTN</name>
<evidence type="ECO:0000256" key="1">
    <source>
        <dbReference type="ARBA" id="ARBA00022801"/>
    </source>
</evidence>
<reference evidence="3 4" key="1">
    <citation type="submission" date="2020-02" db="EMBL/GenBank/DDBJ databases">
        <title>Geodermatophilus sabuli CPCC 205279 I12A-02694.</title>
        <authorList>
            <person name="Jiang Z."/>
        </authorList>
    </citation>
    <scope>NUCLEOTIDE SEQUENCE [LARGE SCALE GENOMIC DNA]</scope>
    <source>
        <strain evidence="3 4">I12A-02694</strain>
    </source>
</reference>
<dbReference type="AlphaFoldDB" id="A0A7K3VUU4"/>
<dbReference type="InterPro" id="IPR050300">
    <property type="entry name" value="GDXG_lipolytic_enzyme"/>
</dbReference>
<gene>
    <name evidence="3" type="ORF">GCU56_00820</name>
</gene>
<comment type="caution">
    <text evidence="3">The sequence shown here is derived from an EMBL/GenBank/DDBJ whole genome shotgun (WGS) entry which is preliminary data.</text>
</comment>
<keyword evidence="4" id="KW-1185">Reference proteome</keyword>
<dbReference type="SUPFAM" id="SSF53474">
    <property type="entry name" value="alpha/beta-Hydrolases"/>
    <property type="match status" value="1"/>
</dbReference>
<dbReference type="InterPro" id="IPR029058">
    <property type="entry name" value="AB_hydrolase_fold"/>
</dbReference>
<evidence type="ECO:0000259" key="2">
    <source>
        <dbReference type="Pfam" id="PF20434"/>
    </source>
</evidence>
<dbReference type="PANTHER" id="PTHR48081:SF13">
    <property type="entry name" value="ALPHA_BETA HYDROLASE"/>
    <property type="match status" value="1"/>
</dbReference>
<accession>A0A7K3VUU4</accession>
<dbReference type="InterPro" id="IPR049492">
    <property type="entry name" value="BD-FAE-like_dom"/>
</dbReference>
<dbReference type="RefSeq" id="WP_163479605.1">
    <property type="nucleotide sequence ID" value="NZ_JAAGWF010000002.1"/>
</dbReference>
<proteinExistence type="predicted"/>
<keyword evidence="1 3" id="KW-0378">Hydrolase</keyword>
<protein>
    <submittedName>
        <fullName evidence="3">Alpha/beta hydrolase</fullName>
    </submittedName>
</protein>
<dbReference type="Proteomes" id="UP000470246">
    <property type="component" value="Unassembled WGS sequence"/>
</dbReference>